<accession>F4GJF7</accession>
<gene>
    <name evidence="1" type="ordered locus">Spico_0999</name>
</gene>
<dbReference type="RefSeq" id="WP_013739617.1">
    <property type="nucleotide sequence ID" value="NC_015436.1"/>
</dbReference>
<proteinExistence type="predicted"/>
<name>F4GJF7_PARC1</name>
<protein>
    <submittedName>
        <fullName evidence="1">Metal dependent phosphohydrolase</fullName>
    </submittedName>
</protein>
<dbReference type="Gene3D" id="1.10.3210.10">
    <property type="entry name" value="Hypothetical protein af1432"/>
    <property type="match status" value="1"/>
</dbReference>
<dbReference type="KEGG" id="scc:Spico_0999"/>
<dbReference type="eggNOG" id="COG1713">
    <property type="taxonomic scope" value="Bacteria"/>
</dbReference>
<reference evidence="2" key="1">
    <citation type="submission" date="2011-04" db="EMBL/GenBank/DDBJ databases">
        <title>The complete genome of Spirochaeta coccoides DSM 17374.</title>
        <authorList>
            <person name="Lucas S."/>
            <person name="Copeland A."/>
            <person name="Lapidus A."/>
            <person name="Bruce D."/>
            <person name="Goodwin L."/>
            <person name="Pitluck S."/>
            <person name="Peters L."/>
            <person name="Kyrpides N."/>
            <person name="Mavromatis K."/>
            <person name="Pagani I."/>
            <person name="Ivanova N."/>
            <person name="Ovchinnikova G."/>
            <person name="Lu M."/>
            <person name="Detter J.C."/>
            <person name="Tapia R."/>
            <person name="Han C."/>
            <person name="Land M."/>
            <person name="Hauser L."/>
            <person name="Markowitz V."/>
            <person name="Cheng J.-F."/>
            <person name="Hugenholtz P."/>
            <person name="Woyke T."/>
            <person name="Wu D."/>
            <person name="Spring S."/>
            <person name="Schroeder M."/>
            <person name="Brambilla E."/>
            <person name="Klenk H.-P."/>
            <person name="Eisen J.A."/>
        </authorList>
    </citation>
    <scope>NUCLEOTIDE SEQUENCE [LARGE SCALE GENOMIC DNA]</scope>
    <source>
        <strain evidence="2">ATCC BAA-1237 / DSM 17374 / SPN1</strain>
    </source>
</reference>
<dbReference type="SUPFAM" id="SSF109604">
    <property type="entry name" value="HD-domain/PDEase-like"/>
    <property type="match status" value="1"/>
</dbReference>
<organism evidence="1 2">
    <name type="scientific">Parasphaerochaeta coccoides (strain ATCC BAA-1237 / DSM 17374 / SPN1)</name>
    <name type="common">Sphaerochaeta coccoides</name>
    <dbReference type="NCBI Taxonomy" id="760011"/>
    <lineage>
        <taxon>Bacteria</taxon>
        <taxon>Pseudomonadati</taxon>
        <taxon>Spirochaetota</taxon>
        <taxon>Spirochaetia</taxon>
        <taxon>Spirochaetales</taxon>
        <taxon>Sphaerochaetaceae</taxon>
        <taxon>Parasphaerochaeta</taxon>
    </lineage>
</organism>
<dbReference type="STRING" id="760011.Spico_0999"/>
<evidence type="ECO:0000313" key="1">
    <source>
        <dbReference type="EMBL" id="AEC02222.1"/>
    </source>
</evidence>
<keyword evidence="2" id="KW-1185">Reference proteome</keyword>
<dbReference type="AlphaFoldDB" id="F4GJF7"/>
<sequence>MSLNIDFTELENYVTTHLTSRRAVHSINCGRTMERIFKIFPGLVDDYGIQAAMCIGLMHDIAREWQTENLTAYVREHHISTEAEEDASPVLLHAPVGAHLSLGLIPDFPDTWATAIRWHTLGSVSMGRLGAALFIADYLEPLRTYITNKEREDFLSLPSLENIVLALILRDDAWHKAKGIVPAGVTSELREFLEQGGYFQ</sequence>
<dbReference type="Proteomes" id="UP000007939">
    <property type="component" value="Chromosome"/>
</dbReference>
<dbReference type="OrthoDB" id="5295945at2"/>
<dbReference type="EMBL" id="CP002659">
    <property type="protein sequence ID" value="AEC02222.1"/>
    <property type="molecule type" value="Genomic_DNA"/>
</dbReference>
<reference evidence="1 2" key="2">
    <citation type="journal article" date="2012" name="Stand. Genomic Sci.">
        <title>Complete genome sequence of the termite hindgut bacterium Spirochaeta coccoides type strain (SPN1(T)), reclassification in the genus Sphaerochaeta as Sphaerochaeta coccoides comb. nov. and emendations of the family Spirochaetaceae and the genus Sphaerochaeta.</title>
        <authorList>
            <person name="Abt B."/>
            <person name="Han C."/>
            <person name="Scheuner C."/>
            <person name="Lu M."/>
            <person name="Lapidus A."/>
            <person name="Nolan M."/>
            <person name="Lucas S."/>
            <person name="Hammon N."/>
            <person name="Deshpande S."/>
            <person name="Cheng J.F."/>
            <person name="Tapia R."/>
            <person name="Goodwin L.A."/>
            <person name="Pitluck S."/>
            <person name="Liolios K."/>
            <person name="Pagani I."/>
            <person name="Ivanova N."/>
            <person name="Mavromatis K."/>
            <person name="Mikhailova N."/>
            <person name="Huntemann M."/>
            <person name="Pati A."/>
            <person name="Chen A."/>
            <person name="Palaniappan K."/>
            <person name="Land M."/>
            <person name="Hauser L."/>
            <person name="Brambilla E.M."/>
            <person name="Rohde M."/>
            <person name="Spring S."/>
            <person name="Gronow S."/>
            <person name="Goker M."/>
            <person name="Woyke T."/>
            <person name="Bristow J."/>
            <person name="Eisen J.A."/>
            <person name="Markowitz V."/>
            <person name="Hugenholtz P."/>
            <person name="Kyrpides N.C."/>
            <person name="Klenk H.P."/>
            <person name="Detter J.C."/>
        </authorList>
    </citation>
    <scope>NUCLEOTIDE SEQUENCE [LARGE SCALE GENOMIC DNA]</scope>
    <source>
        <strain evidence="2">ATCC BAA-1237 / DSM 17374 / SPN1</strain>
    </source>
</reference>
<dbReference type="HOGENOM" id="CLU_089580_1_2_12"/>
<evidence type="ECO:0000313" key="2">
    <source>
        <dbReference type="Proteomes" id="UP000007939"/>
    </source>
</evidence>